<reference evidence="1 2" key="1">
    <citation type="submission" date="2022-12" db="EMBL/GenBank/DDBJ databases">
        <title>Dasania phycosphaerae sp. nov., isolated from particulate material of the south coast of Korea.</title>
        <authorList>
            <person name="Jiang Y."/>
        </authorList>
    </citation>
    <scope>NUCLEOTIDE SEQUENCE [LARGE SCALE GENOMIC DNA]</scope>
    <source>
        <strain evidence="1 2">GY-19</strain>
    </source>
</reference>
<name>A0A9J6RKV1_9GAMM</name>
<sequence>MTKVPSQKELYKKAALYYFHDPMCSWCWGYRPTLLRLKNILPPELALRTVLGGLAPDSQEPMPQAMQQMLQKTWRNIEQQLGTNFNHDFWRLCQPRRSTYPACRAVLAAGLQQAYEEMVLAIQQAYYLRALNPSDEAVLIQLAGELGLKPVQFAEDLNSPLVEQQLQSDIALAGAYPVAGFPSWVLVKDDQLIPLTLDYRDEGVTLRHLYAVLAL</sequence>
<dbReference type="RefSeq" id="WP_258331180.1">
    <property type="nucleotide sequence ID" value="NZ_JAPTGG010000005.1"/>
</dbReference>
<keyword evidence="2" id="KW-1185">Reference proteome</keyword>
<dbReference type="Pfam" id="PF13743">
    <property type="entry name" value="Thioredoxin_5"/>
    <property type="match status" value="1"/>
</dbReference>
<comment type="caution">
    <text evidence="1">The sequence shown here is derived from an EMBL/GenBank/DDBJ whole genome shotgun (WGS) entry which is preliminary data.</text>
</comment>
<dbReference type="SUPFAM" id="SSF52833">
    <property type="entry name" value="Thioredoxin-like"/>
    <property type="match status" value="1"/>
</dbReference>
<dbReference type="Gene3D" id="3.40.30.10">
    <property type="entry name" value="Glutaredoxin"/>
    <property type="match status" value="1"/>
</dbReference>
<dbReference type="Proteomes" id="UP001069090">
    <property type="component" value="Unassembled WGS sequence"/>
</dbReference>
<accession>A0A9J6RKV1</accession>
<gene>
    <name evidence="1" type="ORF">O0V09_07435</name>
</gene>
<proteinExistence type="predicted"/>
<dbReference type="PANTHER" id="PTHR13887:SF54">
    <property type="entry name" value="DSBA FAMILY PROTEIN"/>
    <property type="match status" value="1"/>
</dbReference>
<dbReference type="AlphaFoldDB" id="A0A9J6RKV1"/>
<organism evidence="1 2">
    <name type="scientific">Dasania phycosphaerae</name>
    <dbReference type="NCBI Taxonomy" id="2950436"/>
    <lineage>
        <taxon>Bacteria</taxon>
        <taxon>Pseudomonadati</taxon>
        <taxon>Pseudomonadota</taxon>
        <taxon>Gammaproteobacteria</taxon>
        <taxon>Cellvibrionales</taxon>
        <taxon>Spongiibacteraceae</taxon>
        <taxon>Dasania</taxon>
    </lineage>
</organism>
<dbReference type="InterPro" id="IPR036249">
    <property type="entry name" value="Thioredoxin-like_sf"/>
</dbReference>
<evidence type="ECO:0000313" key="1">
    <source>
        <dbReference type="EMBL" id="MCZ0865026.1"/>
    </source>
</evidence>
<evidence type="ECO:0000313" key="2">
    <source>
        <dbReference type="Proteomes" id="UP001069090"/>
    </source>
</evidence>
<protein>
    <submittedName>
        <fullName evidence="1">DsbA family protein</fullName>
    </submittedName>
</protein>
<dbReference type="PANTHER" id="PTHR13887">
    <property type="entry name" value="GLUTATHIONE S-TRANSFERASE KAPPA"/>
    <property type="match status" value="1"/>
</dbReference>
<dbReference type="EMBL" id="JAPTGG010000005">
    <property type="protein sequence ID" value="MCZ0865026.1"/>
    <property type="molecule type" value="Genomic_DNA"/>
</dbReference>
<dbReference type="CDD" id="cd03025">
    <property type="entry name" value="DsbA_FrnE_like"/>
    <property type="match status" value="1"/>
</dbReference>